<dbReference type="AlphaFoldDB" id="R3WTK9"/>
<evidence type="ECO:0000256" key="2">
    <source>
        <dbReference type="ARBA" id="ARBA00022614"/>
    </source>
</evidence>
<feature type="chain" id="PRO_5039184873" evidence="5">
    <location>
        <begin position="21"/>
        <end position="841"/>
    </location>
</feature>
<dbReference type="InterPro" id="IPR001611">
    <property type="entry name" value="Leu-rich_rpt"/>
</dbReference>
<dbReference type="InterPro" id="IPR025875">
    <property type="entry name" value="Leu-rich_rpt_4"/>
</dbReference>
<proteinExistence type="inferred from homology"/>
<name>R3WTK9_9ENTE</name>
<evidence type="ECO:0000313" key="9">
    <source>
        <dbReference type="Proteomes" id="UP000013840"/>
    </source>
</evidence>
<dbReference type="PANTHER" id="PTHR46652:SF3">
    <property type="entry name" value="LEUCINE-RICH REPEAT-CONTAINING PROTEIN 9"/>
    <property type="match status" value="1"/>
</dbReference>
<comment type="similarity">
    <text evidence="1">Belongs to the internalin family.</text>
</comment>
<keyword evidence="3 5" id="KW-0732">Signal</keyword>
<dbReference type="EMBL" id="AJAU01000018">
    <property type="protein sequence ID" value="EOL45150.1"/>
    <property type="molecule type" value="Genomic_DNA"/>
</dbReference>
<protein>
    <submittedName>
        <fullName evidence="8">Uncharacterized protein</fullName>
    </submittedName>
</protein>
<evidence type="ECO:0000259" key="7">
    <source>
        <dbReference type="Pfam" id="PF22350"/>
    </source>
</evidence>
<dbReference type="SUPFAM" id="SSF81296">
    <property type="entry name" value="E set domains"/>
    <property type="match status" value="1"/>
</dbReference>
<reference evidence="8 9" key="1">
    <citation type="submission" date="2013-02" db="EMBL/GenBank/DDBJ databases">
        <title>The Genome Sequence of Enterococcus caccae BAA-1240.</title>
        <authorList>
            <consortium name="The Broad Institute Genome Sequencing Platform"/>
            <consortium name="The Broad Institute Genome Sequencing Center for Infectious Disease"/>
            <person name="Earl A.M."/>
            <person name="Gilmore M.S."/>
            <person name="Lebreton F."/>
            <person name="Walker B."/>
            <person name="Young S.K."/>
            <person name="Zeng Q."/>
            <person name="Gargeya S."/>
            <person name="Fitzgerald M."/>
            <person name="Haas B."/>
            <person name="Abouelleil A."/>
            <person name="Alvarado L."/>
            <person name="Arachchi H.M."/>
            <person name="Berlin A.M."/>
            <person name="Chapman S.B."/>
            <person name="Dewar J."/>
            <person name="Goldberg J."/>
            <person name="Griggs A."/>
            <person name="Gujja S."/>
            <person name="Hansen M."/>
            <person name="Howarth C."/>
            <person name="Imamovic A."/>
            <person name="Larimer J."/>
            <person name="McCowan C."/>
            <person name="Murphy C."/>
            <person name="Neiman D."/>
            <person name="Pearson M."/>
            <person name="Priest M."/>
            <person name="Roberts A."/>
            <person name="Saif S."/>
            <person name="Shea T."/>
            <person name="Sisk P."/>
            <person name="Sykes S."/>
            <person name="Wortman J."/>
            <person name="Nusbaum C."/>
            <person name="Birren B."/>
        </authorList>
    </citation>
    <scope>NUCLEOTIDE SEQUENCE [LARGE SCALE GENOMIC DNA]</scope>
    <source>
        <strain evidence="8 9">ATCC BAA-1240</strain>
    </source>
</reference>
<dbReference type="PROSITE" id="PS51450">
    <property type="entry name" value="LRR"/>
    <property type="match status" value="11"/>
</dbReference>
<keyword evidence="4" id="KW-0677">Repeat</keyword>
<evidence type="ECO:0000256" key="5">
    <source>
        <dbReference type="SAM" id="SignalP"/>
    </source>
</evidence>
<dbReference type="Proteomes" id="UP000013840">
    <property type="component" value="Unassembled WGS sequence"/>
</dbReference>
<evidence type="ECO:0000256" key="4">
    <source>
        <dbReference type="ARBA" id="ARBA00022737"/>
    </source>
</evidence>
<evidence type="ECO:0000256" key="1">
    <source>
        <dbReference type="ARBA" id="ARBA00009432"/>
    </source>
</evidence>
<dbReference type="RefSeq" id="WP_010772065.1">
    <property type="nucleotide sequence ID" value="NZ_KB946334.1"/>
</dbReference>
<sequence length="841" mass="95051">MESKKGIVLFSCLVMLSLFASNFPLNAIAENQVTEQIELKVLKNEWIIADSYRVGQDSYVTGEVLSTAIKKIEMHVNGKVIRGGIIYADNSYEIEAEDTIRSLEDKVEVVGLDRKGKELSRQIVALEKAEITLSAADYTMFDEEITGVAGNKMDEVSLLIEGEIIDTVKVNGDQTFVISVEPREITSIKDHVEIVGSVAGRELGRIAVTLNPFGLDAELPNYVLGKNQKVTGKLTGKDLTKAQKVRLFVNRKRYTTVDIKPDGTFEIDSAVFITDIKDNVQISVLNEKGNEIGRYQIIVTSEGKTFSEWFPDPHFASLVAETMKKNVEQKVSEEEFLSIVKFEMDNNDTVSLEGIQYLKNLEHLRFFGVEDIDVNNISKISDITQLSNLTNLKYLAMGHNQVSDISALRNLVNLKTLIISSEQVKDFSILSNLTNLEDIHVFNNHLCDLSFLRNLIKLKSLAIYCNQVDDISSLANLQNLEKLTIGPGSLSDISSLNNLTNLKQLELSNNEISDIDSLNNLEKLEQLFLTSNQINDISALKKMINLKKLQIGDNKIEDISALNDMTQLEQLFLYRNQIKNIIPLKRLINLKDLRINNNDIKDISPLNDKEALEILEFGENQVNDISPLGNLHQLSTLSVARNEISNIDSLKNLMNLKSLNLNHNNISDISVLEKMHLLETFSIDRNKVSDLSSLANLVNLRYISIESNQINDISSLANLTLQNFNASNNQIKDITPLSYHRYFIECDISDQNIVFEQQLISNDKRLTISNPIMGLKDNWIFDVDYISNNGVYSKMENLLIWEGLSDAGEVDFKFNLEPEMLAEWWHKFQYSGTVTISYEKR</sequence>
<dbReference type="STRING" id="317735.RU98_GL002895"/>
<dbReference type="Pfam" id="PF20622">
    <property type="entry name" value="Big_15"/>
    <property type="match status" value="2"/>
</dbReference>
<comment type="caution">
    <text evidence="8">The sequence shown here is derived from an EMBL/GenBank/DDBJ whole genome shotgun (WGS) entry which is preliminary data.</text>
</comment>
<dbReference type="OrthoDB" id="2786233at2"/>
<dbReference type="InterPro" id="IPR003591">
    <property type="entry name" value="Leu-rich_rpt_typical-subtyp"/>
</dbReference>
<feature type="domain" description="Internalin J EF-hand" evidence="7">
    <location>
        <begin position="304"/>
        <end position="335"/>
    </location>
</feature>
<organism evidence="8 9">
    <name type="scientific">Enterococcus caccae ATCC BAA-1240</name>
    <dbReference type="NCBI Taxonomy" id="1158612"/>
    <lineage>
        <taxon>Bacteria</taxon>
        <taxon>Bacillati</taxon>
        <taxon>Bacillota</taxon>
        <taxon>Bacilli</taxon>
        <taxon>Lactobacillales</taxon>
        <taxon>Enterococcaceae</taxon>
        <taxon>Enterococcus</taxon>
    </lineage>
</organism>
<dbReference type="Pfam" id="PF12799">
    <property type="entry name" value="LRR_4"/>
    <property type="match status" value="3"/>
</dbReference>
<dbReference type="PATRIC" id="fig|1158612.3.peg.1933"/>
<feature type="domain" description="Bacterial Ig" evidence="6">
    <location>
        <begin position="47"/>
        <end position="127"/>
    </location>
</feature>
<dbReference type="InterPro" id="IPR032675">
    <property type="entry name" value="LRR_dom_sf"/>
</dbReference>
<dbReference type="PANTHER" id="PTHR46652">
    <property type="entry name" value="LEUCINE-RICH REPEAT AND IQ DOMAIN-CONTAINING PROTEIN 1-RELATED"/>
    <property type="match status" value="1"/>
</dbReference>
<keyword evidence="2" id="KW-0433">Leucine-rich repeat</keyword>
<dbReference type="SMART" id="SM00369">
    <property type="entry name" value="LRR_TYP"/>
    <property type="match status" value="9"/>
</dbReference>
<accession>R3WTK9</accession>
<dbReference type="Pfam" id="PF22350">
    <property type="entry name" value="Int_EF-hand"/>
    <property type="match status" value="1"/>
</dbReference>
<dbReference type="eggNOG" id="COG4886">
    <property type="taxonomic scope" value="Bacteria"/>
</dbReference>
<feature type="signal peptide" evidence="5">
    <location>
        <begin position="1"/>
        <end position="20"/>
    </location>
</feature>
<gene>
    <name evidence="8" type="ORF">UC7_01956</name>
</gene>
<dbReference type="Gene3D" id="3.80.10.10">
    <property type="entry name" value="Ribonuclease Inhibitor"/>
    <property type="match status" value="2"/>
</dbReference>
<dbReference type="SUPFAM" id="SSF52058">
    <property type="entry name" value="L domain-like"/>
    <property type="match status" value="2"/>
</dbReference>
<evidence type="ECO:0000256" key="3">
    <source>
        <dbReference type="ARBA" id="ARBA00022729"/>
    </source>
</evidence>
<dbReference type="InterPro" id="IPR054769">
    <property type="entry name" value="InlJ_EF-hand"/>
</dbReference>
<dbReference type="InterPro" id="IPR014755">
    <property type="entry name" value="Cu-Rt/internalin_Ig-like"/>
</dbReference>
<evidence type="ECO:0000259" key="6">
    <source>
        <dbReference type="Pfam" id="PF20622"/>
    </source>
</evidence>
<evidence type="ECO:0000313" key="8">
    <source>
        <dbReference type="EMBL" id="EOL45150.1"/>
    </source>
</evidence>
<dbReference type="InterPro" id="IPR014756">
    <property type="entry name" value="Ig_E-set"/>
</dbReference>
<feature type="domain" description="Bacterial Ig" evidence="6">
    <location>
        <begin position="221"/>
        <end position="300"/>
    </location>
</feature>
<keyword evidence="9" id="KW-1185">Reference proteome</keyword>
<dbReference type="InterPro" id="IPR050836">
    <property type="entry name" value="SDS22/Internalin_LRR"/>
</dbReference>
<dbReference type="SMART" id="SM00365">
    <property type="entry name" value="LRR_SD22"/>
    <property type="match status" value="10"/>
</dbReference>
<dbReference type="Gene3D" id="2.60.40.1220">
    <property type="match status" value="1"/>
</dbReference>
<dbReference type="InterPro" id="IPR046746">
    <property type="entry name" value="Big_15"/>
</dbReference>